<feature type="non-terminal residue" evidence="1">
    <location>
        <position position="1"/>
    </location>
</feature>
<proteinExistence type="predicted"/>
<organism evidence="1">
    <name type="scientific">Arion vulgaris</name>
    <dbReference type="NCBI Taxonomy" id="1028688"/>
    <lineage>
        <taxon>Eukaryota</taxon>
        <taxon>Metazoa</taxon>
        <taxon>Spiralia</taxon>
        <taxon>Lophotrochozoa</taxon>
        <taxon>Mollusca</taxon>
        <taxon>Gastropoda</taxon>
        <taxon>Heterobranchia</taxon>
        <taxon>Euthyneura</taxon>
        <taxon>Panpulmonata</taxon>
        <taxon>Eupulmonata</taxon>
        <taxon>Stylommatophora</taxon>
        <taxon>Helicina</taxon>
        <taxon>Arionoidea</taxon>
        <taxon>Arionidae</taxon>
        <taxon>Arion</taxon>
    </lineage>
</organism>
<sequence>EHRRPFTHAESESNLLSHKGLIPHMKRSAEQDDIVHLCDALEVFESEEDKVRLYQSSDILHEEELEHSSNSTEDVSRTLYSAKSKSSNELSLLLGGSAVNPSSKTEDSFCRTNILPVYPREDSFSASEQQ</sequence>
<dbReference type="AlphaFoldDB" id="A0A0B6XT00"/>
<feature type="non-terminal residue" evidence="1">
    <location>
        <position position="130"/>
    </location>
</feature>
<accession>A0A0B6XT00</accession>
<gene>
    <name evidence="1" type="primary">ORF216</name>
</gene>
<dbReference type="EMBL" id="HACG01000088">
    <property type="protein sequence ID" value="CEK46953.1"/>
    <property type="molecule type" value="Transcribed_RNA"/>
</dbReference>
<name>A0A0B6XT00_9EUPU</name>
<protein>
    <submittedName>
        <fullName evidence="1">Uncharacterized protein</fullName>
    </submittedName>
</protein>
<evidence type="ECO:0000313" key="1">
    <source>
        <dbReference type="EMBL" id="CEK46953.1"/>
    </source>
</evidence>
<reference evidence="1" key="1">
    <citation type="submission" date="2014-12" db="EMBL/GenBank/DDBJ databases">
        <title>Insight into the proteome of Arion vulgaris.</title>
        <authorList>
            <person name="Aradska J."/>
            <person name="Bulat T."/>
            <person name="Smidak R."/>
            <person name="Sarate P."/>
            <person name="Gangsoo J."/>
            <person name="Sialana F."/>
            <person name="Bilban M."/>
            <person name="Lubec G."/>
        </authorList>
    </citation>
    <scope>NUCLEOTIDE SEQUENCE</scope>
    <source>
        <tissue evidence="1">Skin</tissue>
    </source>
</reference>